<proteinExistence type="predicted"/>
<accession>E7N4B7</accession>
<dbReference type="EMBL" id="AECV01000049">
    <property type="protein sequence ID" value="EFW28934.1"/>
    <property type="molecule type" value="Genomic_DNA"/>
</dbReference>
<reference evidence="1 2" key="1">
    <citation type="submission" date="2010-08" db="EMBL/GenBank/DDBJ databases">
        <authorList>
            <person name="Weinstock G."/>
            <person name="Sodergren E."/>
            <person name="Clifton S."/>
            <person name="Fulton L."/>
            <person name="Fulton B."/>
            <person name="Courtney L."/>
            <person name="Fronick C."/>
            <person name="Harrison M."/>
            <person name="Strong C."/>
            <person name="Farmer C."/>
            <person name="Delahaunty K."/>
            <person name="Markovic C."/>
            <person name="Hall O."/>
            <person name="Minx P."/>
            <person name="Tomlinson C."/>
            <person name="Mitreva M."/>
            <person name="Hou S."/>
            <person name="Chen J."/>
            <person name="Wollam A."/>
            <person name="Pepin K.H."/>
            <person name="Johnson M."/>
            <person name="Bhonagiri V."/>
            <person name="Zhang X."/>
            <person name="Suruliraj S."/>
            <person name="Warren W."/>
            <person name="Chinwalla A."/>
            <person name="Mardis E.R."/>
            <person name="Wilson R.K."/>
        </authorList>
    </citation>
    <scope>NUCLEOTIDE SEQUENCE [LARGE SCALE GENOMIC DNA]</scope>
    <source>
        <strain evidence="1 2">F0399</strain>
    </source>
</reference>
<name>E7N4B7_9FIRM</name>
<comment type="caution">
    <text evidence="1">The sequence shown here is derived from an EMBL/GenBank/DDBJ whole genome shotgun (WGS) entry which is preliminary data.</text>
</comment>
<dbReference type="AlphaFoldDB" id="E7N4B7"/>
<organism evidence="1 2">
    <name type="scientific">Selenomonas artemidis F0399</name>
    <dbReference type="NCBI Taxonomy" id="749551"/>
    <lineage>
        <taxon>Bacteria</taxon>
        <taxon>Bacillati</taxon>
        <taxon>Bacillota</taxon>
        <taxon>Negativicutes</taxon>
        <taxon>Selenomonadales</taxon>
        <taxon>Selenomonadaceae</taxon>
        <taxon>Selenomonas</taxon>
    </lineage>
</organism>
<evidence type="ECO:0000313" key="1">
    <source>
        <dbReference type="EMBL" id="EFW28934.1"/>
    </source>
</evidence>
<dbReference type="STRING" id="749551.HMPREF9555_01860"/>
<protein>
    <submittedName>
        <fullName evidence="1">Uncharacterized protein</fullName>
    </submittedName>
</protein>
<dbReference type="Proteomes" id="UP000004633">
    <property type="component" value="Unassembled WGS sequence"/>
</dbReference>
<evidence type="ECO:0000313" key="2">
    <source>
        <dbReference type="Proteomes" id="UP000004633"/>
    </source>
</evidence>
<keyword evidence="2" id="KW-1185">Reference proteome</keyword>
<gene>
    <name evidence="1" type="ORF">HMPREF9555_01860</name>
</gene>
<dbReference type="HOGENOM" id="CLU_3029859_0_0_9"/>
<sequence>MSLLCLYYGIFDDHYSIVYTKNKSKKVNGIKMRFASLYEGQGSKRGILEKSGLVC</sequence>